<dbReference type="PROSITE" id="PS51140">
    <property type="entry name" value="CUE"/>
    <property type="match status" value="1"/>
</dbReference>
<feature type="region of interest" description="Disordered" evidence="1">
    <location>
        <begin position="487"/>
        <end position="508"/>
    </location>
</feature>
<feature type="compositionally biased region" description="Acidic residues" evidence="1">
    <location>
        <begin position="538"/>
        <end position="547"/>
    </location>
</feature>
<dbReference type="PANTHER" id="PTHR21494:SF0">
    <property type="entry name" value="ACTIVATING SIGNAL COINTEGRATOR 1 COMPLEX SUBUNIT 2"/>
    <property type="match status" value="1"/>
</dbReference>
<feature type="compositionally biased region" description="Gly residues" evidence="1">
    <location>
        <begin position="680"/>
        <end position="697"/>
    </location>
</feature>
<feature type="compositionally biased region" description="Low complexity" evidence="1">
    <location>
        <begin position="487"/>
        <end position="503"/>
    </location>
</feature>
<dbReference type="InterPro" id="IPR003892">
    <property type="entry name" value="CUE"/>
</dbReference>
<dbReference type="Gene3D" id="1.10.8.10">
    <property type="entry name" value="DNA helicase RuvA subunit, C-terminal domain"/>
    <property type="match status" value="1"/>
</dbReference>
<feature type="compositionally biased region" description="Low complexity" evidence="1">
    <location>
        <begin position="655"/>
        <end position="679"/>
    </location>
</feature>
<dbReference type="InterPro" id="IPR052586">
    <property type="entry name" value="ASCC2"/>
</dbReference>
<dbReference type="AlphaFoldDB" id="A0A1D1ZWI2"/>
<name>A0A1D1ZWI2_AUXPR</name>
<feature type="region of interest" description="Disordered" evidence="1">
    <location>
        <begin position="635"/>
        <end position="734"/>
    </location>
</feature>
<gene>
    <name evidence="3" type="ORF">g.101448</name>
</gene>
<organism evidence="3">
    <name type="scientific">Auxenochlorella protothecoides</name>
    <name type="common">Green microalga</name>
    <name type="synonym">Chlorella protothecoides</name>
    <dbReference type="NCBI Taxonomy" id="3075"/>
    <lineage>
        <taxon>Eukaryota</taxon>
        <taxon>Viridiplantae</taxon>
        <taxon>Chlorophyta</taxon>
        <taxon>core chlorophytes</taxon>
        <taxon>Trebouxiophyceae</taxon>
        <taxon>Chlorellales</taxon>
        <taxon>Chlorellaceae</taxon>
        <taxon>Auxenochlorella</taxon>
    </lineage>
</organism>
<protein>
    <recommendedName>
        <fullName evidence="2">CUE domain-containing protein</fullName>
    </recommendedName>
</protein>
<proteinExistence type="predicted"/>
<feature type="compositionally biased region" description="Low complexity" evidence="1">
    <location>
        <begin position="574"/>
        <end position="584"/>
    </location>
</feature>
<accession>A0A1D1ZWI2</accession>
<reference evidence="3" key="1">
    <citation type="submission" date="2015-08" db="EMBL/GenBank/DDBJ databases">
        <authorList>
            <person name="Babu N.S."/>
            <person name="Beckwith C.J."/>
            <person name="Beseler K.G."/>
            <person name="Brison A."/>
            <person name="Carone J.V."/>
            <person name="Caskin T.P."/>
            <person name="Diamond M."/>
            <person name="Durham M.E."/>
            <person name="Foxe J.M."/>
            <person name="Go M."/>
            <person name="Henderson B.A."/>
            <person name="Jones I.B."/>
            <person name="McGettigan J.A."/>
            <person name="Micheletti S.J."/>
            <person name="Nasrallah M.E."/>
            <person name="Ortiz D."/>
            <person name="Piller C.R."/>
            <person name="Privatt S.R."/>
            <person name="Schneider S.L."/>
            <person name="Sharp S."/>
            <person name="Smith T.C."/>
            <person name="Stanton J.D."/>
            <person name="Ullery H.E."/>
            <person name="Wilson R.J."/>
            <person name="Serrano M.G."/>
            <person name="Buck G."/>
            <person name="Lee V."/>
            <person name="Wang Y."/>
            <person name="Carvalho R."/>
            <person name="Voegtly L."/>
            <person name="Shi R."/>
            <person name="Duckworth R."/>
            <person name="Johnson A."/>
            <person name="Loviza R."/>
            <person name="Walstead R."/>
            <person name="Shah Z."/>
            <person name="Kiflezghi M."/>
            <person name="Wade K."/>
            <person name="Ball S.L."/>
            <person name="Bradley K.W."/>
            <person name="Asai D.J."/>
            <person name="Bowman C.A."/>
            <person name="Russell D.A."/>
            <person name="Pope W.H."/>
            <person name="Jacobs-Sera D."/>
            <person name="Hendrix R.W."/>
            <person name="Hatfull G.F."/>
        </authorList>
    </citation>
    <scope>NUCLEOTIDE SEQUENCE</scope>
</reference>
<evidence type="ECO:0000313" key="3">
    <source>
        <dbReference type="EMBL" id="JAT71095.1"/>
    </source>
</evidence>
<dbReference type="GO" id="GO:0043130">
    <property type="term" value="F:ubiquitin binding"/>
    <property type="evidence" value="ECO:0007669"/>
    <property type="project" value="InterPro"/>
</dbReference>
<sequence length="734" mass="74196">MSFLPFLPAAGPGDQDYEDTRSYIASDLKSLSQASSSDVWRTAVEDASLVRLLQSLLVYLPRPYEPGYDETLASLTLKVLSSLFTTRRHSNDAPSPALRSRAVKPLLGLGFVLEAAALLGALPGSRAVLGAMLAANPRLLDALPGAGRALARSLRGDAAAAARALSDAVDDASSRTRLACALGGLRATLFALGALLPACPASTLRLLARQHDLLEAAAEVHDDLCPALAAWLAGQRTAHEASRASVAAASGVEALRAAAAHVELAAAALAARLLAMGPLADGSASAHDDSGTGSSSGTCAVPGAASTAIGAEVVEALTACGAAQRDGAAPCAPGGRAPTLLEALAGRHGLPAALQAARSAGRLTLDDAQADYVAALLPRAWVVESKAPGDGGGASESTAAPPDLPAALTAAVCSVSEMLPEYGPGYLAACIERAGGSAEAAVAALLDGSEGVAGLDRGADWAAYAAWKALSQPARPEAVAAAVGRGGAATPAPASTSSSSGAAKGRPPQAAVARYLNVREERYHKQLQTAAMESQWEYEDEYDDSLDELAPGAGDGGSEADAGRARHDAGPERGGPAPRFADGAGARGGRGNAPPPRRWVLDGRVYNYRKEGATPVASEEHLRQVLAQAAAGRREIHGLGPGGNKPLTAPRPNVAPQMAAAAASGGQAAGQEQGRQGPDGAQGGRGGPGPRRGGGGDPASDRDRKKKDQHKAAVGNHHRKDRAAQKQNRGMAAP</sequence>
<evidence type="ECO:0000256" key="1">
    <source>
        <dbReference type="SAM" id="MobiDB-lite"/>
    </source>
</evidence>
<feature type="domain" description="CUE" evidence="2">
    <location>
        <begin position="407"/>
        <end position="450"/>
    </location>
</feature>
<dbReference type="InterPro" id="IPR009060">
    <property type="entry name" value="UBA-like_sf"/>
</dbReference>
<dbReference type="EMBL" id="GDKF01007527">
    <property type="protein sequence ID" value="JAT71095.1"/>
    <property type="molecule type" value="Transcribed_RNA"/>
</dbReference>
<dbReference type="SUPFAM" id="SSF46934">
    <property type="entry name" value="UBA-like"/>
    <property type="match status" value="1"/>
</dbReference>
<evidence type="ECO:0000259" key="2">
    <source>
        <dbReference type="PROSITE" id="PS51140"/>
    </source>
</evidence>
<feature type="region of interest" description="Disordered" evidence="1">
    <location>
        <begin position="538"/>
        <end position="599"/>
    </location>
</feature>
<feature type="compositionally biased region" description="Basic and acidic residues" evidence="1">
    <location>
        <begin position="561"/>
        <end position="571"/>
    </location>
</feature>
<dbReference type="Pfam" id="PF02845">
    <property type="entry name" value="CUE"/>
    <property type="match status" value="1"/>
</dbReference>
<dbReference type="PANTHER" id="PTHR21494">
    <property type="entry name" value="ACTIVATING SIGNAL COINTEGRATOR 1 COMPLEX SUBUNIT 2 ASC-1 COMPLEX SUBUNIT P100"/>
    <property type="match status" value="1"/>
</dbReference>